<protein>
    <submittedName>
        <fullName evidence="1">GMP/IMP nucleotidase</fullName>
        <ecNumber evidence="1">3.1.3.5</ecNumber>
    </submittedName>
</protein>
<dbReference type="Gene3D" id="3.40.50.1000">
    <property type="entry name" value="HAD superfamily/HAD-like"/>
    <property type="match status" value="1"/>
</dbReference>
<organism evidence="1 2">
    <name type="scientific">Spongiibacter nanhainus</name>
    <dbReference type="NCBI Taxonomy" id="2794344"/>
    <lineage>
        <taxon>Bacteria</taxon>
        <taxon>Pseudomonadati</taxon>
        <taxon>Pseudomonadota</taxon>
        <taxon>Gammaproteobacteria</taxon>
        <taxon>Cellvibrionales</taxon>
        <taxon>Spongiibacteraceae</taxon>
        <taxon>Spongiibacter</taxon>
    </lineage>
</organism>
<evidence type="ECO:0000313" key="2">
    <source>
        <dbReference type="Proteomes" id="UP000596063"/>
    </source>
</evidence>
<dbReference type="PRINTS" id="PR00413">
    <property type="entry name" value="HADHALOGNASE"/>
</dbReference>
<dbReference type="InterPro" id="IPR036412">
    <property type="entry name" value="HAD-like_sf"/>
</dbReference>
<dbReference type="NCBIfam" id="NF011564">
    <property type="entry name" value="PRK14988.1"/>
    <property type="match status" value="1"/>
</dbReference>
<dbReference type="PANTHER" id="PTHR43434:SF3">
    <property type="entry name" value="GMP_IMP NUCLEOTIDASE YRFG"/>
    <property type="match status" value="1"/>
</dbReference>
<dbReference type="CDD" id="cd01427">
    <property type="entry name" value="HAD_like"/>
    <property type="match status" value="1"/>
</dbReference>
<dbReference type="EC" id="3.1.3.5" evidence="1"/>
<dbReference type="InterPro" id="IPR006439">
    <property type="entry name" value="HAD-SF_hydro_IA"/>
</dbReference>
<dbReference type="SFLD" id="SFLDG01129">
    <property type="entry name" value="C1.5:_HAD__Beta-PGM__Phosphata"/>
    <property type="match status" value="1"/>
</dbReference>
<gene>
    <name evidence="1" type="primary">yrfG</name>
    <name evidence="1" type="ORF">I6N98_17760</name>
</gene>
<proteinExistence type="predicted"/>
<reference evidence="1 2" key="1">
    <citation type="submission" date="2020-12" db="EMBL/GenBank/DDBJ databases">
        <authorList>
            <person name="Shan Y."/>
        </authorList>
    </citation>
    <scope>NUCLEOTIDE SEQUENCE [LARGE SCALE GENOMIC DNA]</scope>
    <source>
        <strain evidence="2">csc3.9</strain>
    </source>
</reference>
<name>A0A7T4R0G0_9GAMM</name>
<dbReference type="InterPro" id="IPR023214">
    <property type="entry name" value="HAD_sf"/>
</dbReference>
<accession>A0A7T4R0G0</accession>
<dbReference type="SUPFAM" id="SSF56784">
    <property type="entry name" value="HAD-like"/>
    <property type="match status" value="1"/>
</dbReference>
<dbReference type="PANTHER" id="PTHR43434">
    <property type="entry name" value="PHOSPHOGLYCOLATE PHOSPHATASE"/>
    <property type="match status" value="1"/>
</dbReference>
<dbReference type="Pfam" id="PF00702">
    <property type="entry name" value="Hydrolase"/>
    <property type="match status" value="1"/>
</dbReference>
<dbReference type="GO" id="GO:0006281">
    <property type="term" value="P:DNA repair"/>
    <property type="evidence" value="ECO:0007669"/>
    <property type="project" value="TreeGrafter"/>
</dbReference>
<sequence>MINWADIDTVLLDMDGTLLDLHYDNFFWTQHLPRRFAEIHGGDHDSVSAQLMDRILSERGTLNWYCLDYWSRELNLDISELKKEVAHLIALRPACDQFLEALKLSGCRSWLVTNAHRDGLNLKLEYTDIGRWIDQLISSHDFALPKEDPKFWETLQHRHHFEPSRALLIDDNIQVLDSAARFGIGHLLTIAQPDSRQPPRSDLAYPTLHHFDDILPIPTPQEQPAE</sequence>
<evidence type="ECO:0000313" key="1">
    <source>
        <dbReference type="EMBL" id="QQD18159.1"/>
    </source>
</evidence>
<keyword evidence="1" id="KW-0378">Hydrolase</keyword>
<dbReference type="GO" id="GO:0005829">
    <property type="term" value="C:cytosol"/>
    <property type="evidence" value="ECO:0007669"/>
    <property type="project" value="TreeGrafter"/>
</dbReference>
<dbReference type="GO" id="GO:0008967">
    <property type="term" value="F:phosphoglycolate phosphatase activity"/>
    <property type="evidence" value="ECO:0007669"/>
    <property type="project" value="TreeGrafter"/>
</dbReference>
<dbReference type="InterPro" id="IPR050155">
    <property type="entry name" value="HAD-like_hydrolase_sf"/>
</dbReference>
<dbReference type="EMBL" id="CP066167">
    <property type="protein sequence ID" value="QQD18159.1"/>
    <property type="molecule type" value="Genomic_DNA"/>
</dbReference>
<dbReference type="AlphaFoldDB" id="A0A7T4R0G0"/>
<dbReference type="NCBIfam" id="TIGR01509">
    <property type="entry name" value="HAD-SF-IA-v3"/>
    <property type="match status" value="1"/>
</dbReference>
<dbReference type="SFLD" id="SFLDS00003">
    <property type="entry name" value="Haloacid_Dehalogenase"/>
    <property type="match status" value="1"/>
</dbReference>
<dbReference type="KEGG" id="snan:I6N98_17760"/>
<keyword evidence="2" id="KW-1185">Reference proteome</keyword>
<dbReference type="Proteomes" id="UP000596063">
    <property type="component" value="Chromosome"/>
</dbReference>
<dbReference type="RefSeq" id="WP_198569657.1">
    <property type="nucleotide sequence ID" value="NZ_CP066167.1"/>
</dbReference>
<dbReference type="GO" id="GO:0008253">
    <property type="term" value="F:5'-nucleotidase activity"/>
    <property type="evidence" value="ECO:0007669"/>
    <property type="project" value="UniProtKB-EC"/>
</dbReference>